<evidence type="ECO:0000256" key="1">
    <source>
        <dbReference type="ARBA" id="ARBA00023002"/>
    </source>
</evidence>
<dbReference type="EMBL" id="CAJNOR010011306">
    <property type="protein sequence ID" value="CAF1660345.1"/>
    <property type="molecule type" value="Genomic_DNA"/>
</dbReference>
<dbReference type="PANTHER" id="PTHR10801:SF0">
    <property type="entry name" value="DELTA(24)-STEROL REDUCTASE"/>
    <property type="match status" value="1"/>
</dbReference>
<keyword evidence="6" id="KW-1185">Reference proteome</keyword>
<evidence type="ECO:0000313" key="5">
    <source>
        <dbReference type="EMBL" id="CAF1660345.1"/>
    </source>
</evidence>
<evidence type="ECO:0000256" key="3">
    <source>
        <dbReference type="ARBA" id="ARBA00052927"/>
    </source>
</evidence>
<comment type="caution">
    <text evidence="5">The sequence shown here is derived from an EMBL/GenBank/DDBJ whole genome shotgun (WGS) entry which is preliminary data.</text>
</comment>
<dbReference type="GO" id="GO:0005737">
    <property type="term" value="C:cytoplasm"/>
    <property type="evidence" value="ECO:0007669"/>
    <property type="project" value="TreeGrafter"/>
</dbReference>
<dbReference type="Gene3D" id="3.30.465.10">
    <property type="match status" value="1"/>
</dbReference>
<comment type="catalytic activity">
    <reaction evidence="3">
        <text>5alpha-cholest-8-en-3beta-ol + NADP(+) = zymosterol + NADPH + H(+)</text>
        <dbReference type="Rhea" id="RHEA:36399"/>
        <dbReference type="ChEBI" id="CHEBI:15378"/>
        <dbReference type="ChEBI" id="CHEBI:16608"/>
        <dbReference type="ChEBI" id="CHEBI:18252"/>
        <dbReference type="ChEBI" id="CHEBI:57783"/>
        <dbReference type="ChEBI" id="CHEBI:58349"/>
        <dbReference type="EC" id="1.3.1.72"/>
    </reaction>
    <physiologicalReaction direction="right-to-left" evidence="3">
        <dbReference type="Rhea" id="RHEA:36401"/>
    </physiologicalReaction>
</comment>
<dbReference type="GO" id="GO:0016020">
    <property type="term" value="C:membrane"/>
    <property type="evidence" value="ECO:0007669"/>
    <property type="project" value="TreeGrafter"/>
</dbReference>
<dbReference type="AlphaFoldDB" id="A0A816FE31"/>
<evidence type="ECO:0000259" key="4">
    <source>
        <dbReference type="Pfam" id="PF01565"/>
    </source>
</evidence>
<gene>
    <name evidence="5" type="ORF">XAT740_LOCUS56730</name>
</gene>
<dbReference type="InterPro" id="IPR040165">
    <property type="entry name" value="Diminuto-like"/>
</dbReference>
<dbReference type="GO" id="GO:0050660">
    <property type="term" value="F:flavin adenine dinucleotide binding"/>
    <property type="evidence" value="ECO:0007669"/>
    <property type="project" value="InterPro"/>
</dbReference>
<organism evidence="5 6">
    <name type="scientific">Adineta ricciae</name>
    <name type="common">Rotifer</name>
    <dbReference type="NCBI Taxonomy" id="249248"/>
    <lineage>
        <taxon>Eukaryota</taxon>
        <taxon>Metazoa</taxon>
        <taxon>Spiralia</taxon>
        <taxon>Gnathifera</taxon>
        <taxon>Rotifera</taxon>
        <taxon>Eurotatoria</taxon>
        <taxon>Bdelloidea</taxon>
        <taxon>Adinetida</taxon>
        <taxon>Adinetidae</taxon>
        <taxon>Adineta</taxon>
    </lineage>
</organism>
<feature type="domain" description="FAD linked oxidase N-terminal" evidence="4">
    <location>
        <begin position="73"/>
        <end position="160"/>
    </location>
</feature>
<dbReference type="GO" id="GO:0050614">
    <property type="term" value="F:Delta24-sterol reductase activity"/>
    <property type="evidence" value="ECO:0007669"/>
    <property type="project" value="UniProtKB-EC"/>
</dbReference>
<dbReference type="Pfam" id="PF01565">
    <property type="entry name" value="FAD_binding_4"/>
    <property type="match status" value="1"/>
</dbReference>
<dbReference type="GO" id="GO:0008202">
    <property type="term" value="P:steroid metabolic process"/>
    <property type="evidence" value="ECO:0007669"/>
    <property type="project" value="TreeGrafter"/>
</dbReference>
<evidence type="ECO:0000256" key="2">
    <source>
        <dbReference type="ARBA" id="ARBA00051033"/>
    </source>
</evidence>
<sequence length="256" mass="29158">MTWEKLKLILSIIYDLFFLLINIPWEIFKKFNPNKCKYKTGEQHEKDINEIAKTIANITKKNPNIEIVLDRQLGEGHSSRSTEYKKGKFRINISSLNSIIEINSKDKYVDVESLVTFEELCNETLKYNLLPCVIPEFKSITLGGAIQGIAIESSSFIYGSNGTIALVASARVQLIEATQWIHLKYIYYSKTSTFLESIQNTFDLRSHSTWIGDNQILDGIYFSNGNDNYNGIIAMSGGCVRSIPTKSSIYKENYFS</sequence>
<name>A0A816FE31_ADIRI</name>
<protein>
    <recommendedName>
        <fullName evidence="4">FAD linked oxidase N-terminal domain-containing protein</fullName>
    </recommendedName>
</protein>
<keyword evidence="1" id="KW-0560">Oxidoreductase</keyword>
<dbReference type="PANTHER" id="PTHR10801">
    <property type="entry name" value="24-DEHYDROCHOLESTEROL REDUCTASE"/>
    <property type="match status" value="1"/>
</dbReference>
<dbReference type="InterPro" id="IPR016169">
    <property type="entry name" value="FAD-bd_PCMH_sub2"/>
</dbReference>
<evidence type="ECO:0000313" key="6">
    <source>
        <dbReference type="Proteomes" id="UP000663828"/>
    </source>
</evidence>
<dbReference type="InterPro" id="IPR036318">
    <property type="entry name" value="FAD-bd_PCMH-like_sf"/>
</dbReference>
<accession>A0A816FE31</accession>
<reference evidence="5" key="1">
    <citation type="submission" date="2021-02" db="EMBL/GenBank/DDBJ databases">
        <authorList>
            <person name="Nowell W R."/>
        </authorList>
    </citation>
    <scope>NUCLEOTIDE SEQUENCE</scope>
</reference>
<comment type="catalytic activity">
    <reaction evidence="2">
        <text>lanosterol + NADPH + H(+) = 24,25-dihydrolanosterol + NADP(+)</text>
        <dbReference type="Rhea" id="RHEA:33919"/>
        <dbReference type="ChEBI" id="CHEBI:15378"/>
        <dbReference type="ChEBI" id="CHEBI:16521"/>
        <dbReference type="ChEBI" id="CHEBI:28113"/>
        <dbReference type="ChEBI" id="CHEBI:57783"/>
        <dbReference type="ChEBI" id="CHEBI:58349"/>
    </reaction>
    <physiologicalReaction direction="left-to-right" evidence="2">
        <dbReference type="Rhea" id="RHEA:33920"/>
    </physiologicalReaction>
</comment>
<dbReference type="SUPFAM" id="SSF56176">
    <property type="entry name" value="FAD-binding/transporter-associated domain-like"/>
    <property type="match status" value="1"/>
</dbReference>
<dbReference type="Proteomes" id="UP000663828">
    <property type="component" value="Unassembled WGS sequence"/>
</dbReference>
<dbReference type="InterPro" id="IPR006094">
    <property type="entry name" value="Oxid_FAD_bind_N"/>
</dbReference>
<proteinExistence type="predicted"/>